<feature type="transmembrane region" description="Helical" evidence="7">
    <location>
        <begin position="109"/>
        <end position="132"/>
    </location>
</feature>
<dbReference type="Proteomes" id="UP001589894">
    <property type="component" value="Unassembled WGS sequence"/>
</dbReference>
<keyword evidence="4 7" id="KW-1133">Transmembrane helix</keyword>
<feature type="transmembrane region" description="Helical" evidence="7">
    <location>
        <begin position="427"/>
        <end position="446"/>
    </location>
</feature>
<keyword evidence="3 7" id="KW-0812">Transmembrane</keyword>
<dbReference type="PANTHER" id="PTHR30569:SF0">
    <property type="entry name" value="CYTOSINE PERMEASE"/>
    <property type="match status" value="1"/>
</dbReference>
<evidence type="ECO:0000256" key="2">
    <source>
        <dbReference type="ARBA" id="ARBA00008974"/>
    </source>
</evidence>
<feature type="transmembrane region" description="Helical" evidence="7">
    <location>
        <begin position="144"/>
        <end position="160"/>
    </location>
</feature>
<keyword evidence="5 7" id="KW-0472">Membrane</keyword>
<keyword evidence="9" id="KW-1185">Reference proteome</keyword>
<organism evidence="8 9">
    <name type="scientific">Plantactinospora siamensis</name>
    <dbReference type="NCBI Taxonomy" id="555372"/>
    <lineage>
        <taxon>Bacteria</taxon>
        <taxon>Bacillati</taxon>
        <taxon>Actinomycetota</taxon>
        <taxon>Actinomycetes</taxon>
        <taxon>Micromonosporales</taxon>
        <taxon>Micromonosporaceae</taxon>
        <taxon>Plantactinospora</taxon>
    </lineage>
</organism>
<feature type="transmembrane region" description="Helical" evidence="7">
    <location>
        <begin position="41"/>
        <end position="60"/>
    </location>
</feature>
<evidence type="ECO:0000256" key="7">
    <source>
        <dbReference type="SAM" id="Phobius"/>
    </source>
</evidence>
<dbReference type="RefSeq" id="WP_377343163.1">
    <property type="nucleotide sequence ID" value="NZ_JBHLUE010000026.1"/>
</dbReference>
<feature type="region of interest" description="Disordered" evidence="6">
    <location>
        <begin position="1"/>
        <end position="25"/>
    </location>
</feature>
<dbReference type="Gene3D" id="1.10.4160.10">
    <property type="entry name" value="Hydantoin permease"/>
    <property type="match status" value="1"/>
</dbReference>
<name>A0ABV6P4B6_9ACTN</name>
<evidence type="ECO:0000313" key="9">
    <source>
        <dbReference type="Proteomes" id="UP001589894"/>
    </source>
</evidence>
<evidence type="ECO:0000256" key="3">
    <source>
        <dbReference type="ARBA" id="ARBA00022692"/>
    </source>
</evidence>
<evidence type="ECO:0000256" key="6">
    <source>
        <dbReference type="SAM" id="MobiDB-lite"/>
    </source>
</evidence>
<dbReference type="Pfam" id="PF02133">
    <property type="entry name" value="Transp_cyt_pur"/>
    <property type="match status" value="1"/>
</dbReference>
<proteinExistence type="inferred from homology"/>
<feature type="transmembrane region" description="Helical" evidence="7">
    <location>
        <begin position="202"/>
        <end position="223"/>
    </location>
</feature>
<feature type="transmembrane region" description="Helical" evidence="7">
    <location>
        <begin position="382"/>
        <end position="407"/>
    </location>
</feature>
<dbReference type="PANTHER" id="PTHR30569">
    <property type="entry name" value="CYTOSINE TRANSPORTER CODB"/>
    <property type="match status" value="1"/>
</dbReference>
<dbReference type="InterPro" id="IPR001248">
    <property type="entry name" value="Pur-cyt_permease"/>
</dbReference>
<gene>
    <name evidence="8" type="ORF">ACFFHU_27220</name>
</gene>
<feature type="transmembrane region" description="Helical" evidence="7">
    <location>
        <begin position="340"/>
        <end position="361"/>
    </location>
</feature>
<evidence type="ECO:0000256" key="1">
    <source>
        <dbReference type="ARBA" id="ARBA00004141"/>
    </source>
</evidence>
<reference evidence="8 9" key="1">
    <citation type="submission" date="2024-09" db="EMBL/GenBank/DDBJ databases">
        <authorList>
            <person name="Sun Q."/>
            <person name="Mori K."/>
        </authorList>
    </citation>
    <scope>NUCLEOTIDE SEQUENCE [LARGE SCALE GENOMIC DNA]</scope>
    <source>
        <strain evidence="8 9">TBRC 2205</strain>
    </source>
</reference>
<sequence length="455" mass="47281">MATPVSSVGRDAAPTARDGDAPLTLTEPAPRPFGLRDVLGFWGNLGISLLLPVAASFVVLPGRPLWVSMAAIVVGAAIGSVLLGLGAAAGAREGVPMMVLLRGLLGRRVSYLPTALNLVQCVGWATFEIWVIAEAAARALHLPRWPFVLAAGVAATLMALRPLGAVRVLARYAVWAALACTAYLFVDVLTHPIAPAGSGGATSFWTAADIVVALPVSWFPLVADYTRHARGPRTAFTGATVGYGLATVAFFALGVLALSAYRAAGLDVIGALLAVPLGAVAVGVLVVVELDEAFANIYSTALSAQNIAARLDRRILAALVGALATLLAFTLDVLSYEPFLFLIGATFVPLVGVFVVRYFLVPRGAWDTSDRARARPVLLVPWAAGFVAYQLTLPSALAGAAAGWTAWWGRWQADLGIDPANGWSASLVSLVVAAALTAVVSLPAVVRRATPERPA</sequence>
<comment type="caution">
    <text evidence="8">The sequence shown here is derived from an EMBL/GenBank/DDBJ whole genome shotgun (WGS) entry which is preliminary data.</text>
</comment>
<dbReference type="InterPro" id="IPR030191">
    <property type="entry name" value="CodB"/>
</dbReference>
<comment type="subcellular location">
    <subcellularLocation>
        <location evidence="1">Membrane</location>
        <topology evidence="1">Multi-pass membrane protein</topology>
    </subcellularLocation>
</comment>
<accession>A0ABV6P4B6</accession>
<feature type="transmembrane region" description="Helical" evidence="7">
    <location>
        <begin position="315"/>
        <end position="334"/>
    </location>
</feature>
<feature type="transmembrane region" description="Helical" evidence="7">
    <location>
        <begin position="66"/>
        <end position="88"/>
    </location>
</feature>
<feature type="transmembrane region" description="Helical" evidence="7">
    <location>
        <begin position="268"/>
        <end position="288"/>
    </location>
</feature>
<comment type="similarity">
    <text evidence="2">Belongs to the purine-cytosine permease (2.A.39) family.</text>
</comment>
<dbReference type="EMBL" id="JBHLUE010000026">
    <property type="protein sequence ID" value="MFC0567819.1"/>
    <property type="molecule type" value="Genomic_DNA"/>
</dbReference>
<evidence type="ECO:0000313" key="8">
    <source>
        <dbReference type="EMBL" id="MFC0567819.1"/>
    </source>
</evidence>
<evidence type="ECO:0000256" key="4">
    <source>
        <dbReference type="ARBA" id="ARBA00022989"/>
    </source>
</evidence>
<feature type="transmembrane region" description="Helical" evidence="7">
    <location>
        <begin position="172"/>
        <end position="190"/>
    </location>
</feature>
<feature type="transmembrane region" description="Helical" evidence="7">
    <location>
        <begin position="235"/>
        <end position="262"/>
    </location>
</feature>
<evidence type="ECO:0000256" key="5">
    <source>
        <dbReference type="ARBA" id="ARBA00023136"/>
    </source>
</evidence>
<protein>
    <submittedName>
        <fullName evidence="8">Purine-cytosine permease family protein</fullName>
    </submittedName>
</protein>